<feature type="chain" id="PRO_5046311798" evidence="2">
    <location>
        <begin position="17"/>
        <end position="437"/>
    </location>
</feature>
<reference evidence="3 4" key="1">
    <citation type="submission" date="2023-01" db="EMBL/GenBank/DDBJ databases">
        <authorList>
            <person name="Yoon J.-W."/>
        </authorList>
    </citation>
    <scope>NUCLEOTIDE SEQUENCE [LARGE SCALE GENOMIC DNA]</scope>
    <source>
        <strain evidence="3 4">KMU-50</strain>
    </source>
</reference>
<sequence>MILGLLFLGLVPAAFLADGFFEGPEEVEPDEAYQDPDESTLQDVGDFISGSVEADSGTDKAESADKANSNDDPDIDDVAEDEDVVGDILNPVDQPSEGLPSGPDATLLDNLLSEQSDAIYGLSEYENVSRDADPMLLGDGDDEFTGSSDGEPSEGALDLFYGTPLIQLEEEGLVGVIDGQGGNDTIATGDDASFAFGGNGDDQITVGAAPAAVFGGDGDDKIIGAYTADHDELSGYLDGGDGNDTIVGGDGVDLIFGGEHDGMGTGKDDDVLSGGGGADQISGGYGSDLLDGDAGNDVLDHLGHAMEDSGAERSNFDWHIDNDSDTLDGGEGNDTLIFDRADVATGGAGADTFHMYFDHDTGEGHANVTDFVSGEDFLRVTLNPDTDPGAIDLDVSTSANGEDAVVTVDGEVVAVLQGAPNATLTDIRVEIMTEAFA</sequence>
<dbReference type="EMBL" id="JAQIIO010000001">
    <property type="protein sequence ID" value="MDA5092733.1"/>
    <property type="molecule type" value="Genomic_DNA"/>
</dbReference>
<evidence type="ECO:0000256" key="1">
    <source>
        <dbReference type="SAM" id="MobiDB-lite"/>
    </source>
</evidence>
<dbReference type="Proteomes" id="UP001528040">
    <property type="component" value="Unassembled WGS sequence"/>
</dbReference>
<keyword evidence="2" id="KW-0732">Signal</keyword>
<evidence type="ECO:0000313" key="3">
    <source>
        <dbReference type="EMBL" id="MDA5092733.1"/>
    </source>
</evidence>
<dbReference type="SUPFAM" id="SSF51120">
    <property type="entry name" value="beta-Roll"/>
    <property type="match status" value="1"/>
</dbReference>
<comment type="caution">
    <text evidence="3">The sequence shown here is derived from an EMBL/GenBank/DDBJ whole genome shotgun (WGS) entry which is preliminary data.</text>
</comment>
<dbReference type="InterPro" id="IPR011049">
    <property type="entry name" value="Serralysin-like_metalloprot_C"/>
</dbReference>
<gene>
    <name evidence="3" type="ORF">O2N63_01365</name>
</gene>
<dbReference type="InterPro" id="IPR018511">
    <property type="entry name" value="Hemolysin-typ_Ca-bd_CS"/>
</dbReference>
<feature type="compositionally biased region" description="Acidic residues" evidence="1">
    <location>
        <begin position="26"/>
        <end position="40"/>
    </location>
</feature>
<dbReference type="InterPro" id="IPR001343">
    <property type="entry name" value="Hemolysn_Ca-bd"/>
</dbReference>
<organism evidence="3 4">
    <name type="scientific">Aliiroseovarius salicola</name>
    <dbReference type="NCBI Taxonomy" id="3009082"/>
    <lineage>
        <taxon>Bacteria</taxon>
        <taxon>Pseudomonadati</taxon>
        <taxon>Pseudomonadota</taxon>
        <taxon>Alphaproteobacteria</taxon>
        <taxon>Rhodobacterales</taxon>
        <taxon>Paracoccaceae</taxon>
        <taxon>Aliiroseovarius</taxon>
    </lineage>
</organism>
<dbReference type="RefSeq" id="WP_271052275.1">
    <property type="nucleotide sequence ID" value="NZ_JAQIIO010000001.1"/>
</dbReference>
<feature type="region of interest" description="Disordered" evidence="1">
    <location>
        <begin position="26"/>
        <end position="78"/>
    </location>
</feature>
<protein>
    <submittedName>
        <fullName evidence="3">Calcium-binding protein</fullName>
    </submittedName>
</protein>
<feature type="compositionally biased region" description="Basic and acidic residues" evidence="1">
    <location>
        <begin position="57"/>
        <end position="69"/>
    </location>
</feature>
<accession>A0ABT4VYX0</accession>
<dbReference type="PRINTS" id="PR00313">
    <property type="entry name" value="CABNDNGRPT"/>
</dbReference>
<evidence type="ECO:0000313" key="4">
    <source>
        <dbReference type="Proteomes" id="UP001528040"/>
    </source>
</evidence>
<keyword evidence="4" id="KW-1185">Reference proteome</keyword>
<dbReference type="PROSITE" id="PS00330">
    <property type="entry name" value="HEMOLYSIN_CALCIUM"/>
    <property type="match status" value="1"/>
</dbReference>
<name>A0ABT4VYX0_9RHOB</name>
<evidence type="ECO:0000256" key="2">
    <source>
        <dbReference type="SAM" id="SignalP"/>
    </source>
</evidence>
<dbReference type="Gene3D" id="2.150.10.10">
    <property type="entry name" value="Serralysin-like metalloprotease, C-terminal"/>
    <property type="match status" value="2"/>
</dbReference>
<feature type="signal peptide" evidence="2">
    <location>
        <begin position="1"/>
        <end position="16"/>
    </location>
</feature>
<proteinExistence type="predicted"/>
<dbReference type="Pfam" id="PF00353">
    <property type="entry name" value="HemolysinCabind"/>
    <property type="match status" value="6"/>
</dbReference>